<dbReference type="InterPro" id="IPR050228">
    <property type="entry name" value="Carboxylesterase_BioH"/>
</dbReference>
<evidence type="ECO:0000313" key="2">
    <source>
        <dbReference type="EMBL" id="MDT0499051.1"/>
    </source>
</evidence>
<comment type="caution">
    <text evidence="2">The sequence shown here is derived from an EMBL/GenBank/DDBJ whole genome shotgun (WGS) entry which is preliminary data.</text>
</comment>
<evidence type="ECO:0000313" key="3">
    <source>
        <dbReference type="Proteomes" id="UP001254608"/>
    </source>
</evidence>
<dbReference type="Gene3D" id="3.40.50.1820">
    <property type="entry name" value="alpha/beta hydrolase"/>
    <property type="match status" value="1"/>
</dbReference>
<dbReference type="EMBL" id="JAVRIC010000034">
    <property type="protein sequence ID" value="MDT0499051.1"/>
    <property type="molecule type" value="Genomic_DNA"/>
</dbReference>
<sequence>MKARQSPWILLRGLTRDSHHWADFPRLLAEQDAGPPPLMLDLPGNGRLNHEPSPTRIEHMAQYCRAEMRRRGVEPPYRLLAVSLGGMVATAWAALAPTEIASCALINTSMRPFSPAPHRLRPAAWSAVLRMALAPPADRDCERMILKLTSNRPIDDALLDDWTDWRGHYPVSRGNALRQLLAAARYRAPARPPATRWIVIGSRGDRLVDPRCSRALALAWDCPVLEHPDAGHDLTLDDGAWVARQLTQWSKTA</sequence>
<proteinExistence type="predicted"/>
<reference evidence="2 3" key="1">
    <citation type="submission" date="2023-09" db="EMBL/GenBank/DDBJ databases">
        <authorList>
            <person name="Rey-Velasco X."/>
        </authorList>
    </citation>
    <scope>NUCLEOTIDE SEQUENCE [LARGE SCALE GENOMIC DNA]</scope>
    <source>
        <strain evidence="2 3">W345</strain>
    </source>
</reference>
<dbReference type="Proteomes" id="UP001254608">
    <property type="component" value="Unassembled WGS sequence"/>
</dbReference>
<dbReference type="RefSeq" id="WP_311366462.1">
    <property type="nucleotide sequence ID" value="NZ_JAVRIC010000034.1"/>
</dbReference>
<keyword evidence="3" id="KW-1185">Reference proteome</keyword>
<organism evidence="2 3">
    <name type="scientific">Banduia mediterranea</name>
    <dbReference type="NCBI Taxonomy" id="3075609"/>
    <lineage>
        <taxon>Bacteria</taxon>
        <taxon>Pseudomonadati</taxon>
        <taxon>Pseudomonadota</taxon>
        <taxon>Gammaproteobacteria</taxon>
        <taxon>Nevskiales</taxon>
        <taxon>Algiphilaceae</taxon>
        <taxon>Banduia</taxon>
    </lineage>
</organism>
<dbReference type="InterPro" id="IPR029058">
    <property type="entry name" value="AB_hydrolase_fold"/>
</dbReference>
<dbReference type="Pfam" id="PF12697">
    <property type="entry name" value="Abhydrolase_6"/>
    <property type="match status" value="1"/>
</dbReference>
<feature type="domain" description="AB hydrolase-1" evidence="1">
    <location>
        <begin position="9"/>
        <end position="244"/>
    </location>
</feature>
<dbReference type="SUPFAM" id="SSF53474">
    <property type="entry name" value="alpha/beta-Hydrolases"/>
    <property type="match status" value="1"/>
</dbReference>
<dbReference type="InterPro" id="IPR000073">
    <property type="entry name" value="AB_hydrolase_1"/>
</dbReference>
<name>A0ABU2WNX3_9GAMM</name>
<accession>A0ABU2WNX3</accession>
<evidence type="ECO:0000259" key="1">
    <source>
        <dbReference type="Pfam" id="PF12697"/>
    </source>
</evidence>
<dbReference type="PANTHER" id="PTHR43194:SF5">
    <property type="entry name" value="PIMELOYL-[ACYL-CARRIER PROTEIN] METHYL ESTER ESTERASE"/>
    <property type="match status" value="1"/>
</dbReference>
<dbReference type="PANTHER" id="PTHR43194">
    <property type="entry name" value="HYDROLASE ALPHA/BETA FOLD FAMILY"/>
    <property type="match status" value="1"/>
</dbReference>
<gene>
    <name evidence="2" type="ORF">RM530_17040</name>
</gene>
<keyword evidence="2" id="KW-0378">Hydrolase</keyword>
<dbReference type="GO" id="GO:0016787">
    <property type="term" value="F:hydrolase activity"/>
    <property type="evidence" value="ECO:0007669"/>
    <property type="project" value="UniProtKB-KW"/>
</dbReference>
<protein>
    <submittedName>
        <fullName evidence="2">Alpha/beta hydrolase</fullName>
    </submittedName>
</protein>